<dbReference type="Gene3D" id="3.90.226.10">
    <property type="entry name" value="2-enoyl-CoA Hydratase, Chain A, domain 1"/>
    <property type="match status" value="1"/>
</dbReference>
<evidence type="ECO:0000313" key="2">
    <source>
        <dbReference type="EMBL" id="MEJ8853570.1"/>
    </source>
</evidence>
<gene>
    <name evidence="2" type="ORF">WKW79_03270</name>
</gene>
<keyword evidence="3" id="KW-1185">Reference proteome</keyword>
<sequence>MHGLRAWRAAICFLSVCAQVLPASSRVLYRPAAGNRPPQISIKGEIVQADLDAFTAIAGTARTDAATFIAGRGKGTTSPGMGSVNVTLDSLGGNVFVAMSMGRIIRTYAFATRVELGARCVSACVYLLAAGQGRYVGGRVGVHRPHLQNDGVTSARATKAQYAGVNAQARQYLEEMGLPTSLHDRMMQTPSDRVTWLSAHDLSTYRLTTMIPPSPRPAVP</sequence>
<organism evidence="2 3">
    <name type="scientific">Variovorax robiniae</name>
    <dbReference type="NCBI Taxonomy" id="1836199"/>
    <lineage>
        <taxon>Bacteria</taxon>
        <taxon>Pseudomonadati</taxon>
        <taxon>Pseudomonadota</taxon>
        <taxon>Betaproteobacteria</taxon>
        <taxon>Burkholderiales</taxon>
        <taxon>Comamonadaceae</taxon>
        <taxon>Variovorax</taxon>
    </lineage>
</organism>
<dbReference type="EMBL" id="JBBKZS010000001">
    <property type="protein sequence ID" value="MEJ8853570.1"/>
    <property type="molecule type" value="Genomic_DNA"/>
</dbReference>
<dbReference type="SUPFAM" id="SSF52096">
    <property type="entry name" value="ClpP/crotonase"/>
    <property type="match status" value="1"/>
</dbReference>
<feature type="signal peptide" evidence="1">
    <location>
        <begin position="1"/>
        <end position="18"/>
    </location>
</feature>
<comment type="caution">
    <text evidence="2">The sequence shown here is derived from an EMBL/GenBank/DDBJ whole genome shotgun (WGS) entry which is preliminary data.</text>
</comment>
<name>A0ABU8X176_9BURK</name>
<keyword evidence="1" id="KW-0732">Signal</keyword>
<evidence type="ECO:0000256" key="1">
    <source>
        <dbReference type="SAM" id="SignalP"/>
    </source>
</evidence>
<evidence type="ECO:0000313" key="3">
    <source>
        <dbReference type="Proteomes" id="UP001367030"/>
    </source>
</evidence>
<evidence type="ECO:0008006" key="4">
    <source>
        <dbReference type="Google" id="ProtNLM"/>
    </source>
</evidence>
<dbReference type="InterPro" id="IPR029045">
    <property type="entry name" value="ClpP/crotonase-like_dom_sf"/>
</dbReference>
<dbReference type="RefSeq" id="WP_340333653.1">
    <property type="nucleotide sequence ID" value="NZ_JBBKZS010000001.1"/>
</dbReference>
<accession>A0ABU8X176</accession>
<dbReference type="Proteomes" id="UP001367030">
    <property type="component" value="Unassembled WGS sequence"/>
</dbReference>
<reference evidence="2 3" key="1">
    <citation type="submission" date="2024-03" db="EMBL/GenBank/DDBJ databases">
        <title>Novel species of the genus Variovorax.</title>
        <authorList>
            <person name="Liu Q."/>
            <person name="Xin Y.-H."/>
        </authorList>
    </citation>
    <scope>NUCLEOTIDE SEQUENCE [LARGE SCALE GENOMIC DNA]</scope>
    <source>
        <strain evidence="2 3">KACC 18901</strain>
    </source>
</reference>
<feature type="chain" id="PRO_5045098458" description="Peptidase S14" evidence="1">
    <location>
        <begin position="19"/>
        <end position="220"/>
    </location>
</feature>
<proteinExistence type="predicted"/>
<protein>
    <recommendedName>
        <fullName evidence="4">Peptidase S14</fullName>
    </recommendedName>
</protein>